<dbReference type="Gene3D" id="2.115.10.20">
    <property type="entry name" value="Glycosyl hydrolase domain, family 43"/>
    <property type="match status" value="2"/>
</dbReference>
<keyword evidence="6" id="KW-1185">Reference proteome</keyword>
<keyword evidence="2 5" id="KW-0378">Hydrolase</keyword>
<proteinExistence type="inferred from homology"/>
<evidence type="ECO:0000313" key="5">
    <source>
        <dbReference type="EMBL" id="KAA8882928.1"/>
    </source>
</evidence>
<feature type="domain" description="Glycosyl hydrolase family 32 N-terminal" evidence="4">
    <location>
        <begin position="31"/>
        <end position="191"/>
    </location>
</feature>
<evidence type="ECO:0000259" key="4">
    <source>
        <dbReference type="Pfam" id="PF00251"/>
    </source>
</evidence>
<name>A0A5N0E0J9_9NOCA</name>
<dbReference type="GO" id="GO:0016798">
    <property type="term" value="F:hydrolase activity, acting on glycosyl bonds"/>
    <property type="evidence" value="ECO:0007669"/>
    <property type="project" value="UniProtKB-KW"/>
</dbReference>
<accession>A0A5N0E0J9</accession>
<dbReference type="InterPro" id="IPR051214">
    <property type="entry name" value="GH32_Enzymes"/>
</dbReference>
<dbReference type="AlphaFoldDB" id="A0A5N0E0J9"/>
<comment type="caution">
    <text evidence="5">The sequence shown here is derived from an EMBL/GenBank/DDBJ whole genome shotgun (WGS) entry which is preliminary data.</text>
</comment>
<reference evidence="5 6" key="1">
    <citation type="submission" date="2019-09" db="EMBL/GenBank/DDBJ databases">
        <authorList>
            <person name="Wang X."/>
        </authorList>
    </citation>
    <scope>NUCLEOTIDE SEQUENCE [LARGE SCALE GENOMIC DNA]</scope>
    <source>
        <strain evidence="5 6">CICC 11023</strain>
    </source>
</reference>
<dbReference type="PANTHER" id="PTHR43101">
    <property type="entry name" value="BETA-FRUCTOSIDASE"/>
    <property type="match status" value="1"/>
</dbReference>
<evidence type="ECO:0000256" key="1">
    <source>
        <dbReference type="ARBA" id="ARBA00009902"/>
    </source>
</evidence>
<evidence type="ECO:0000256" key="2">
    <source>
        <dbReference type="ARBA" id="ARBA00022801"/>
    </source>
</evidence>
<dbReference type="Proteomes" id="UP000323876">
    <property type="component" value="Unassembled WGS sequence"/>
</dbReference>
<dbReference type="InterPro" id="IPR023296">
    <property type="entry name" value="Glyco_hydro_beta-prop_sf"/>
</dbReference>
<comment type="similarity">
    <text evidence="1">Belongs to the glycosyl hydrolase 32 family.</text>
</comment>
<organism evidence="5 6">
    <name type="scientific">Nocardia colli</name>
    <dbReference type="NCBI Taxonomy" id="2545717"/>
    <lineage>
        <taxon>Bacteria</taxon>
        <taxon>Bacillati</taxon>
        <taxon>Actinomycetota</taxon>
        <taxon>Actinomycetes</taxon>
        <taxon>Mycobacteriales</taxon>
        <taxon>Nocardiaceae</taxon>
        <taxon>Nocardia</taxon>
    </lineage>
</organism>
<evidence type="ECO:0000256" key="3">
    <source>
        <dbReference type="ARBA" id="ARBA00023295"/>
    </source>
</evidence>
<sequence>MMRRMAMRDVVCAGAFVRIYDPGAGEAEPWYINDHTIVRDTAGRWHLFGITHPEPANPFEEVEFAHATADELLGPWTKQPPALEVDPEYGETHLWAPHVVAAHGRYYMFYAGGGEDRTAVQINLATSTDMFTWARRRSGPLFRDGYDARDPMVARVGDQWVMYYCATSDPAGGNHVVAYRTSTDLVHWGDRHIAYTDPTVGTDAGNTESPFVVQQDGWWYLFIGPRPDYVGTDVFRSDNPFCFRIGDKVGHIASHAAELVHDDVRWWITSAGWGQGGVYLATLTFPPARDPYSVRAVPR</sequence>
<dbReference type="EMBL" id="VXLC01000028">
    <property type="protein sequence ID" value="KAA8882928.1"/>
    <property type="molecule type" value="Genomic_DNA"/>
</dbReference>
<dbReference type="Pfam" id="PF00251">
    <property type="entry name" value="Glyco_hydro_32N"/>
    <property type="match status" value="1"/>
</dbReference>
<evidence type="ECO:0000313" key="6">
    <source>
        <dbReference type="Proteomes" id="UP000323876"/>
    </source>
</evidence>
<keyword evidence="3" id="KW-0326">Glycosidase</keyword>
<dbReference type="PANTHER" id="PTHR43101:SF1">
    <property type="entry name" value="BETA-FRUCTOSIDASE"/>
    <property type="match status" value="1"/>
</dbReference>
<dbReference type="OrthoDB" id="9759709at2"/>
<gene>
    <name evidence="5" type="ORF">F3087_38755</name>
</gene>
<protein>
    <submittedName>
        <fullName evidence="5">Glycosyl hydrolase family 32</fullName>
    </submittedName>
</protein>
<dbReference type="InterPro" id="IPR013148">
    <property type="entry name" value="Glyco_hydro_32_N"/>
</dbReference>
<dbReference type="SUPFAM" id="SSF75005">
    <property type="entry name" value="Arabinanase/levansucrase/invertase"/>
    <property type="match status" value="1"/>
</dbReference>